<dbReference type="GO" id="GO:0009306">
    <property type="term" value="P:protein secretion"/>
    <property type="evidence" value="ECO:0007669"/>
    <property type="project" value="InterPro"/>
</dbReference>
<dbReference type="SUPFAM" id="SSF48452">
    <property type="entry name" value="TPR-like"/>
    <property type="match status" value="1"/>
</dbReference>
<feature type="repeat" description="TPR" evidence="4">
    <location>
        <begin position="37"/>
        <end position="70"/>
    </location>
</feature>
<reference evidence="8" key="1">
    <citation type="submission" date="2005-08" db="EMBL/GenBank/DDBJ databases">
        <title>Complete sequence of Pelodictyon luteolum DSM 273.</title>
        <authorList>
            <consortium name="US DOE Joint Genome Institute"/>
            <person name="Copeland A."/>
            <person name="Lucas S."/>
            <person name="Lapidus A."/>
            <person name="Barry K."/>
            <person name="Detter J.C."/>
            <person name="Glavina T."/>
            <person name="Hammon N."/>
            <person name="Israni S."/>
            <person name="Pitluck S."/>
            <person name="Bryant D."/>
            <person name="Schmutz J."/>
            <person name="Larimer F."/>
            <person name="Land M."/>
            <person name="Kyrpides N."/>
            <person name="Ivanova N."/>
            <person name="Richardson P."/>
        </authorList>
    </citation>
    <scope>NUCLEOTIDE SEQUENCE [LARGE SCALE GENOMIC DNA]</scope>
    <source>
        <strain evidence="8">DSM 273 / BCRC 81028 / 2530</strain>
    </source>
</reference>
<dbReference type="STRING" id="319225.Plut_1029"/>
<feature type="domain" description="Type II/III secretion system secretin-like" evidence="6">
    <location>
        <begin position="347"/>
        <end position="502"/>
    </location>
</feature>
<accession>Q3B440</accession>
<dbReference type="InterPro" id="IPR019734">
    <property type="entry name" value="TPR_rpt"/>
</dbReference>
<comment type="subcellular location">
    <subcellularLocation>
        <location evidence="1">Membrane</location>
    </subcellularLocation>
</comment>
<dbReference type="eggNOG" id="COG0457">
    <property type="taxonomic scope" value="Bacteria"/>
</dbReference>
<dbReference type="InterPro" id="IPR011990">
    <property type="entry name" value="TPR-like_helical_dom_sf"/>
</dbReference>
<evidence type="ECO:0000256" key="3">
    <source>
        <dbReference type="ARBA" id="ARBA00023136"/>
    </source>
</evidence>
<dbReference type="RefSeq" id="WP_011357765.1">
    <property type="nucleotide sequence ID" value="NC_007512.1"/>
</dbReference>
<dbReference type="PANTHER" id="PTHR30332">
    <property type="entry name" value="PROBABLE GENERAL SECRETION PATHWAY PROTEIN D"/>
    <property type="match status" value="1"/>
</dbReference>
<dbReference type="AlphaFoldDB" id="Q3B440"/>
<dbReference type="EMBL" id="CP000096">
    <property type="protein sequence ID" value="ABB23891.1"/>
    <property type="molecule type" value="Genomic_DNA"/>
</dbReference>
<evidence type="ECO:0000256" key="5">
    <source>
        <dbReference type="RuleBase" id="RU004003"/>
    </source>
</evidence>
<dbReference type="KEGG" id="plt:Plut_1029"/>
<gene>
    <name evidence="7" type="ordered locus">Plut_1029</name>
</gene>
<dbReference type="Gene3D" id="1.25.40.10">
    <property type="entry name" value="Tetratricopeptide repeat domain"/>
    <property type="match status" value="1"/>
</dbReference>
<keyword evidence="2" id="KW-0732">Signal</keyword>
<dbReference type="Pfam" id="PF00263">
    <property type="entry name" value="Secretin"/>
    <property type="match status" value="1"/>
</dbReference>
<dbReference type="eggNOG" id="COG1450">
    <property type="taxonomic scope" value="Bacteria"/>
</dbReference>
<dbReference type="HOGENOM" id="CLU_425594_0_0_10"/>
<name>Q3B440_CHLL3</name>
<keyword evidence="3" id="KW-0472">Membrane</keyword>
<proteinExistence type="inferred from homology"/>
<keyword evidence="4" id="KW-0802">TPR repeat</keyword>
<sequence>MPVFTSGLIRAVLAIILLQSVLVTAGPVYAGKKKSETRELAGKGITELQSGDFIKANEYFNRALKLDPTSSQLNFLNALTYHARTGSEGVQNYDLADEGYQIAIRHDDTNWLYYYTYGLSRLDRKQYSSATQLLADAVLLNDREPDLLYALVYAAYYASDLSSANAAMYRLSALEPESRRVKAAKILLAAASGDNISASKELSSYERLFPDDDSLRNLKIRAGEWNHMIEYIRSNPDSMSEGQNPGAASMEENLPMPDMVIIDAVILRNEDEITHSKGVNLLNGLSLQFGNSSNPAISFNRAYSSSWTHNPDGTDDTIAKSITNTITGIISVPALTYSMNIFNMGSSKIDVIARPTLTGMLNIDSEFFSGNQIDAAVAGSADSSPISINKEIGVTMHVRPNEITRNKVKLHVEVSRSFLDTTDKDKITYQYMVTTSNTKVTTDVDIAFGETMILSGLYEREAVDTRDGVPILQDIPLLQYLFSKKTERLFQRSVIILLTPYINPKSYNFNTRATVVQDLKKNKSLIKLRKKHPDWYVDVDMTSDRILEHLQHNHFVKEFRSGDLIRYKMVNPANLDYRVGRGFGFLYY</sequence>
<dbReference type="OrthoDB" id="9816579at2"/>
<dbReference type="PANTHER" id="PTHR30332:SF24">
    <property type="entry name" value="SECRETIN GSPD-RELATED"/>
    <property type="match status" value="1"/>
</dbReference>
<dbReference type="GO" id="GO:0015627">
    <property type="term" value="C:type II protein secretion system complex"/>
    <property type="evidence" value="ECO:0007669"/>
    <property type="project" value="TreeGrafter"/>
</dbReference>
<keyword evidence="8" id="KW-1185">Reference proteome</keyword>
<evidence type="ECO:0000256" key="2">
    <source>
        <dbReference type="ARBA" id="ARBA00022729"/>
    </source>
</evidence>
<organism evidence="7 8">
    <name type="scientific">Chlorobium luteolum (strain DSM 273 / BCRC 81028 / 2530)</name>
    <name type="common">Pelodictyon luteolum</name>
    <dbReference type="NCBI Taxonomy" id="319225"/>
    <lineage>
        <taxon>Bacteria</taxon>
        <taxon>Pseudomonadati</taxon>
        <taxon>Chlorobiota</taxon>
        <taxon>Chlorobiia</taxon>
        <taxon>Chlorobiales</taxon>
        <taxon>Chlorobiaceae</taxon>
        <taxon>Chlorobium/Pelodictyon group</taxon>
        <taxon>Pelodictyon</taxon>
    </lineage>
</organism>
<dbReference type="PROSITE" id="PS50005">
    <property type="entry name" value="TPR"/>
    <property type="match status" value="1"/>
</dbReference>
<dbReference type="GO" id="GO:0016020">
    <property type="term" value="C:membrane"/>
    <property type="evidence" value="ECO:0007669"/>
    <property type="project" value="UniProtKB-SubCell"/>
</dbReference>
<evidence type="ECO:0000256" key="4">
    <source>
        <dbReference type="PROSITE-ProRule" id="PRU00339"/>
    </source>
</evidence>
<dbReference type="InterPro" id="IPR050810">
    <property type="entry name" value="Bact_Secretion_Sys_Channel"/>
</dbReference>
<dbReference type="InterPro" id="IPR004846">
    <property type="entry name" value="T2SS/T3SS_dom"/>
</dbReference>
<evidence type="ECO:0000313" key="7">
    <source>
        <dbReference type="EMBL" id="ABB23891.1"/>
    </source>
</evidence>
<dbReference type="Proteomes" id="UP000002709">
    <property type="component" value="Chromosome"/>
</dbReference>
<evidence type="ECO:0000256" key="1">
    <source>
        <dbReference type="ARBA" id="ARBA00004370"/>
    </source>
</evidence>
<evidence type="ECO:0000313" key="8">
    <source>
        <dbReference type="Proteomes" id="UP000002709"/>
    </source>
</evidence>
<comment type="similarity">
    <text evidence="5">Belongs to the bacterial secretin family.</text>
</comment>
<protein>
    <submittedName>
        <fullName evidence="7">Type II secretory pathway component PulD-like protein</fullName>
    </submittedName>
</protein>
<evidence type="ECO:0000259" key="6">
    <source>
        <dbReference type="Pfam" id="PF00263"/>
    </source>
</evidence>